<dbReference type="InterPro" id="IPR016181">
    <property type="entry name" value="Acyl_CoA_acyltransferase"/>
</dbReference>
<dbReference type="PANTHER" id="PTHR43610:SF1">
    <property type="entry name" value="N-ACETYLTRANSFERASE DOMAIN-CONTAINING PROTEIN"/>
    <property type="match status" value="1"/>
</dbReference>
<dbReference type="Gene3D" id="3.40.630.30">
    <property type="match status" value="1"/>
</dbReference>
<dbReference type="PANTHER" id="PTHR43610">
    <property type="entry name" value="BLL6696 PROTEIN"/>
    <property type="match status" value="1"/>
</dbReference>
<accession>A0A7W4UPM2</accession>
<dbReference type="InterPro" id="IPR000182">
    <property type="entry name" value="GNAT_dom"/>
</dbReference>
<comment type="caution">
    <text evidence="2">The sequence shown here is derived from an EMBL/GenBank/DDBJ whole genome shotgun (WGS) entry which is preliminary data.</text>
</comment>
<keyword evidence="2" id="KW-0808">Transferase</keyword>
<keyword evidence="3" id="KW-1185">Reference proteome</keyword>
<gene>
    <name evidence="2" type="ORF">FHX72_002457</name>
</gene>
<organism evidence="2 3">
    <name type="scientific">Pseudoclavibacter helvolus</name>
    <dbReference type="NCBI Taxonomy" id="255205"/>
    <lineage>
        <taxon>Bacteria</taxon>
        <taxon>Bacillati</taxon>
        <taxon>Actinomycetota</taxon>
        <taxon>Actinomycetes</taxon>
        <taxon>Micrococcales</taxon>
        <taxon>Microbacteriaceae</taxon>
        <taxon>Pseudoclavibacter</taxon>
    </lineage>
</organism>
<dbReference type="SUPFAM" id="SSF55729">
    <property type="entry name" value="Acyl-CoA N-acyltransferases (Nat)"/>
    <property type="match status" value="1"/>
</dbReference>
<dbReference type="PROSITE" id="PS51186">
    <property type="entry name" value="GNAT"/>
    <property type="match status" value="1"/>
</dbReference>
<evidence type="ECO:0000313" key="3">
    <source>
        <dbReference type="Proteomes" id="UP000545286"/>
    </source>
</evidence>
<feature type="domain" description="N-acetyltransferase" evidence="1">
    <location>
        <begin position="28"/>
        <end position="192"/>
    </location>
</feature>
<protein>
    <submittedName>
        <fullName evidence="2">RimJ/RimL family protein N-acetyltransferase</fullName>
    </submittedName>
</protein>
<dbReference type="GO" id="GO:0016747">
    <property type="term" value="F:acyltransferase activity, transferring groups other than amino-acyl groups"/>
    <property type="evidence" value="ECO:0007669"/>
    <property type="project" value="InterPro"/>
</dbReference>
<proteinExistence type="predicted"/>
<evidence type="ECO:0000313" key="2">
    <source>
        <dbReference type="EMBL" id="MBB2958312.1"/>
    </source>
</evidence>
<dbReference type="Proteomes" id="UP000545286">
    <property type="component" value="Unassembled WGS sequence"/>
</dbReference>
<dbReference type="Pfam" id="PF13302">
    <property type="entry name" value="Acetyltransf_3"/>
    <property type="match status" value="1"/>
</dbReference>
<dbReference type="AlphaFoldDB" id="A0A7W4UPM2"/>
<reference evidence="2 3" key="1">
    <citation type="submission" date="2020-08" db="EMBL/GenBank/DDBJ databases">
        <title>Sequencing the genomes of 1000 actinobacteria strains.</title>
        <authorList>
            <person name="Klenk H.-P."/>
        </authorList>
    </citation>
    <scope>NUCLEOTIDE SEQUENCE [LARGE SCALE GENOMIC DNA]</scope>
    <source>
        <strain evidence="2 3">DSM 20419</strain>
    </source>
</reference>
<dbReference type="EMBL" id="JACHWJ010000003">
    <property type="protein sequence ID" value="MBB2958312.1"/>
    <property type="molecule type" value="Genomic_DNA"/>
</dbReference>
<sequence length="228" mass="24400">MGTPENDLIVLYEAMNLDPEKSLTGLHVTLEPASPDGWAELGDALCVPEVFASGWGGGPAGLPARADWDEWVSNYTPGPQAGCTYIVRVEGGAQHGRAVGTTSIGRVDLATESAEIGWTAYAPAVWGSIVNPATKLVLLDHLFQIGFGRVAFSADNLNERSQAAIEKLGATREGVLRRHRPRADGTWRDTVRFSIIESEWPDVRRALLARVERGAGLLSAGDPAAQSE</sequence>
<dbReference type="RefSeq" id="WP_338110119.1">
    <property type="nucleotide sequence ID" value="NZ_JACHWJ010000003.1"/>
</dbReference>
<name>A0A7W4UPM2_9MICO</name>
<evidence type="ECO:0000259" key="1">
    <source>
        <dbReference type="PROSITE" id="PS51186"/>
    </source>
</evidence>